<feature type="compositionally biased region" description="Low complexity" evidence="1">
    <location>
        <begin position="55"/>
        <end position="75"/>
    </location>
</feature>
<feature type="compositionally biased region" description="Basic residues" evidence="1">
    <location>
        <begin position="22"/>
        <end position="35"/>
    </location>
</feature>
<protein>
    <submittedName>
        <fullName evidence="2">Uncharacterized protein</fullName>
    </submittedName>
</protein>
<name>A0A8X6XU14_9ARAC</name>
<gene>
    <name evidence="2" type="ORF">TNIN_153421</name>
</gene>
<dbReference type="EMBL" id="BMAV01012416">
    <property type="protein sequence ID" value="GFY59083.1"/>
    <property type="molecule type" value="Genomic_DNA"/>
</dbReference>
<organism evidence="2 3">
    <name type="scientific">Trichonephila inaurata madagascariensis</name>
    <dbReference type="NCBI Taxonomy" id="2747483"/>
    <lineage>
        <taxon>Eukaryota</taxon>
        <taxon>Metazoa</taxon>
        <taxon>Ecdysozoa</taxon>
        <taxon>Arthropoda</taxon>
        <taxon>Chelicerata</taxon>
        <taxon>Arachnida</taxon>
        <taxon>Araneae</taxon>
        <taxon>Araneomorphae</taxon>
        <taxon>Entelegynae</taxon>
        <taxon>Araneoidea</taxon>
        <taxon>Nephilidae</taxon>
        <taxon>Trichonephila</taxon>
        <taxon>Trichonephila inaurata</taxon>
    </lineage>
</organism>
<dbReference type="Proteomes" id="UP000886998">
    <property type="component" value="Unassembled WGS sequence"/>
</dbReference>
<keyword evidence="3" id="KW-1185">Reference proteome</keyword>
<proteinExistence type="predicted"/>
<comment type="caution">
    <text evidence="2">The sequence shown here is derived from an EMBL/GenBank/DDBJ whole genome shotgun (WGS) entry which is preliminary data.</text>
</comment>
<feature type="non-terminal residue" evidence="2">
    <location>
        <position position="1"/>
    </location>
</feature>
<reference evidence="2" key="1">
    <citation type="submission" date="2020-08" db="EMBL/GenBank/DDBJ databases">
        <title>Multicomponent nature underlies the extraordinary mechanical properties of spider dragline silk.</title>
        <authorList>
            <person name="Kono N."/>
            <person name="Nakamura H."/>
            <person name="Mori M."/>
            <person name="Yoshida Y."/>
            <person name="Ohtoshi R."/>
            <person name="Malay A.D."/>
            <person name="Moran D.A.P."/>
            <person name="Tomita M."/>
            <person name="Numata K."/>
            <person name="Arakawa K."/>
        </authorList>
    </citation>
    <scope>NUCLEOTIDE SEQUENCE</scope>
</reference>
<accession>A0A8X6XU14</accession>
<evidence type="ECO:0000313" key="3">
    <source>
        <dbReference type="Proteomes" id="UP000886998"/>
    </source>
</evidence>
<sequence length="75" mass="8245">VLPWRTRTLRLMCFNATWASPHPRRRAGPPPRHRAVLIGRTRTSKTRPRPPLTPDPTLDADPPARGTSTAGTGTA</sequence>
<evidence type="ECO:0000313" key="2">
    <source>
        <dbReference type="EMBL" id="GFY59083.1"/>
    </source>
</evidence>
<dbReference type="AlphaFoldDB" id="A0A8X6XU14"/>
<evidence type="ECO:0000256" key="1">
    <source>
        <dbReference type="SAM" id="MobiDB-lite"/>
    </source>
</evidence>
<feature type="region of interest" description="Disordered" evidence="1">
    <location>
        <begin position="17"/>
        <end position="75"/>
    </location>
</feature>